<keyword evidence="1" id="KW-0677">Repeat</keyword>
<evidence type="ECO:0000256" key="3">
    <source>
        <dbReference type="PROSITE-ProRule" id="PRU00023"/>
    </source>
</evidence>
<accession>A0A6A5Z6E1</accession>
<feature type="non-terminal residue" evidence="5">
    <location>
        <position position="820"/>
    </location>
</feature>
<dbReference type="InterPro" id="IPR002110">
    <property type="entry name" value="Ankyrin_rpt"/>
</dbReference>
<organism evidence="5 6">
    <name type="scientific">Lophiotrema nucula</name>
    <dbReference type="NCBI Taxonomy" id="690887"/>
    <lineage>
        <taxon>Eukaryota</taxon>
        <taxon>Fungi</taxon>
        <taxon>Dikarya</taxon>
        <taxon>Ascomycota</taxon>
        <taxon>Pezizomycotina</taxon>
        <taxon>Dothideomycetes</taxon>
        <taxon>Pleosporomycetidae</taxon>
        <taxon>Pleosporales</taxon>
        <taxon>Lophiotremataceae</taxon>
        <taxon>Lophiotrema</taxon>
    </lineage>
</organism>
<feature type="repeat" description="ANK" evidence="3">
    <location>
        <begin position="105"/>
        <end position="137"/>
    </location>
</feature>
<sequence length="820" mass="88554">MKSLSCLSLSSPHEPASPTLLHHIPDDTYKHTITRTTDLGNKGPKLQTIIQVLRCELARPGRQAQNGAFPPSKHWTPVHFAAFHNREAALVHFLQRGHSPDGNSSADSPLCIAVVAGHIGAVRILNQAGADVNRSTHERGETPLHLAIKSGRPDIFDELLLHGPDLTSQAKETGETVLHYAAGNAGSLAVVVNLLKSGANYELLNAQGCTAAEVAIKSGNIHAAVAIIGAARGNRRKLAKEKEMLLRHVENAQNRFSLKNELIADIFEASIDPDSTVLVEAIKRDDLSLAKLFLERGVDPNRPTQSGSRPIFVALNCSGAKMVQLLVDQDLDVTIRDSDGLTVLQAVLESPSAHDKEAALGIFEALLSKGAEATVSYSDGKTLLHHVAGPELGLSRVVPLLIQCGVEVNGIDNSGCTALHLASHSKSCIEALIKHGADASITNHNGLTPLLSALNTITKDSETDLESLIKKSDLRAVDSEHKTALHLACERGLERTVRALLKCRAETMLIDNKARTPLILAVINQRWNVVPLLATQPGVNTWDKEGMTALHHAVRCIPIAPSTWKEVAFTVRRFCERGASRSMRDRSGATPLIRAVTTLPEDGLPVIDVLLADTTGGRGNCVDHEDHKQKSALYFAATLGKPSFVRALLKSGASFVFKEWTPANGPLRPNTTTDKQTLKLLAESEWLRRAGLLQRKSGEATATPVLPKVLPIRDLKELLSMGLDPNVLPFPSKSTYTGLLLWLVLNQTLIPPPLPPKYLYDVLKLILAHGADPNATAVRTSNGARSSSQSLAKLPLGCHPLAFLLEQYPAVDIDLILLFL</sequence>
<feature type="compositionally biased region" description="Polar residues" evidence="4">
    <location>
        <begin position="1"/>
        <end position="11"/>
    </location>
</feature>
<feature type="repeat" description="ANK" evidence="3">
    <location>
        <begin position="139"/>
        <end position="171"/>
    </location>
</feature>
<dbReference type="Gene3D" id="1.25.40.20">
    <property type="entry name" value="Ankyrin repeat-containing domain"/>
    <property type="match status" value="4"/>
</dbReference>
<dbReference type="SUPFAM" id="SSF48403">
    <property type="entry name" value="Ankyrin repeat"/>
    <property type="match status" value="2"/>
</dbReference>
<dbReference type="Proteomes" id="UP000799770">
    <property type="component" value="Unassembled WGS sequence"/>
</dbReference>
<dbReference type="Pfam" id="PF12796">
    <property type="entry name" value="Ank_2"/>
    <property type="match status" value="2"/>
</dbReference>
<dbReference type="PROSITE" id="PS50297">
    <property type="entry name" value="ANK_REP_REGION"/>
    <property type="match status" value="2"/>
</dbReference>
<dbReference type="PROSITE" id="PS50088">
    <property type="entry name" value="ANK_REPEAT"/>
    <property type="match status" value="4"/>
</dbReference>
<dbReference type="EMBL" id="ML977324">
    <property type="protein sequence ID" value="KAF2114716.1"/>
    <property type="molecule type" value="Genomic_DNA"/>
</dbReference>
<evidence type="ECO:0000256" key="1">
    <source>
        <dbReference type="ARBA" id="ARBA00022737"/>
    </source>
</evidence>
<dbReference type="SMART" id="SM00248">
    <property type="entry name" value="ANK"/>
    <property type="match status" value="14"/>
</dbReference>
<dbReference type="InterPro" id="IPR036770">
    <property type="entry name" value="Ankyrin_rpt-contain_sf"/>
</dbReference>
<dbReference type="OrthoDB" id="195446at2759"/>
<dbReference type="PANTHER" id="PTHR24126:SF14">
    <property type="entry name" value="ANK_REP_REGION DOMAIN-CONTAINING PROTEIN"/>
    <property type="match status" value="1"/>
</dbReference>
<dbReference type="Pfam" id="PF00023">
    <property type="entry name" value="Ank"/>
    <property type="match status" value="2"/>
</dbReference>
<dbReference type="PRINTS" id="PR01415">
    <property type="entry name" value="ANKYRIN"/>
</dbReference>
<feature type="repeat" description="ANK" evidence="3">
    <location>
        <begin position="480"/>
        <end position="512"/>
    </location>
</feature>
<evidence type="ECO:0000313" key="6">
    <source>
        <dbReference type="Proteomes" id="UP000799770"/>
    </source>
</evidence>
<protein>
    <submittedName>
        <fullName evidence="5">Ankyrin repeat-containing domain protein</fullName>
    </submittedName>
</protein>
<gene>
    <name evidence="5" type="ORF">BDV96DRAFT_494312</name>
</gene>
<feature type="repeat" description="ANK" evidence="3">
    <location>
        <begin position="173"/>
        <end position="206"/>
    </location>
</feature>
<proteinExistence type="predicted"/>
<keyword evidence="6" id="KW-1185">Reference proteome</keyword>
<feature type="region of interest" description="Disordered" evidence="4">
    <location>
        <begin position="1"/>
        <end position="20"/>
    </location>
</feature>
<name>A0A6A5Z6E1_9PLEO</name>
<evidence type="ECO:0000256" key="2">
    <source>
        <dbReference type="ARBA" id="ARBA00023043"/>
    </source>
</evidence>
<reference evidence="5" key="1">
    <citation type="journal article" date="2020" name="Stud. Mycol.">
        <title>101 Dothideomycetes genomes: a test case for predicting lifestyles and emergence of pathogens.</title>
        <authorList>
            <person name="Haridas S."/>
            <person name="Albert R."/>
            <person name="Binder M."/>
            <person name="Bloem J."/>
            <person name="Labutti K."/>
            <person name="Salamov A."/>
            <person name="Andreopoulos B."/>
            <person name="Baker S."/>
            <person name="Barry K."/>
            <person name="Bills G."/>
            <person name="Bluhm B."/>
            <person name="Cannon C."/>
            <person name="Castanera R."/>
            <person name="Culley D."/>
            <person name="Daum C."/>
            <person name="Ezra D."/>
            <person name="Gonzalez J."/>
            <person name="Henrissat B."/>
            <person name="Kuo A."/>
            <person name="Liang C."/>
            <person name="Lipzen A."/>
            <person name="Lutzoni F."/>
            <person name="Magnuson J."/>
            <person name="Mondo S."/>
            <person name="Nolan M."/>
            <person name="Ohm R."/>
            <person name="Pangilinan J."/>
            <person name="Park H.-J."/>
            <person name="Ramirez L."/>
            <person name="Alfaro M."/>
            <person name="Sun H."/>
            <person name="Tritt A."/>
            <person name="Yoshinaga Y."/>
            <person name="Zwiers L.-H."/>
            <person name="Turgeon B."/>
            <person name="Goodwin S."/>
            <person name="Spatafora J."/>
            <person name="Crous P."/>
            <person name="Grigoriev I."/>
        </authorList>
    </citation>
    <scope>NUCLEOTIDE SEQUENCE</scope>
    <source>
        <strain evidence="5">CBS 627.86</strain>
    </source>
</reference>
<dbReference type="AlphaFoldDB" id="A0A6A5Z6E1"/>
<keyword evidence="2 3" id="KW-0040">ANK repeat</keyword>
<dbReference type="PANTHER" id="PTHR24126">
    <property type="entry name" value="ANKYRIN REPEAT, PH AND SEC7 DOMAIN CONTAINING PROTEIN SECG-RELATED"/>
    <property type="match status" value="1"/>
</dbReference>
<evidence type="ECO:0000256" key="4">
    <source>
        <dbReference type="SAM" id="MobiDB-lite"/>
    </source>
</evidence>
<evidence type="ECO:0000313" key="5">
    <source>
        <dbReference type="EMBL" id="KAF2114716.1"/>
    </source>
</evidence>